<dbReference type="EMBL" id="JAFEUM010000003">
    <property type="protein sequence ID" value="MBM7036799.1"/>
    <property type="molecule type" value="Genomic_DNA"/>
</dbReference>
<dbReference type="Pfam" id="PF01636">
    <property type="entry name" value="APH"/>
    <property type="match status" value="1"/>
</dbReference>
<dbReference type="Gene3D" id="3.90.1200.10">
    <property type="match status" value="1"/>
</dbReference>
<name>A0ABS2HIF7_9VIBR</name>
<dbReference type="InterPro" id="IPR011009">
    <property type="entry name" value="Kinase-like_dom_sf"/>
</dbReference>
<evidence type="ECO:0000313" key="3">
    <source>
        <dbReference type="Proteomes" id="UP000809621"/>
    </source>
</evidence>
<proteinExistence type="predicted"/>
<dbReference type="InterPro" id="IPR002575">
    <property type="entry name" value="Aminoglycoside_PTrfase"/>
</dbReference>
<dbReference type="PANTHER" id="PTHR40086">
    <property type="entry name" value="PHOSPHOTRANSFERASE YTMP-RELATED"/>
    <property type="match status" value="1"/>
</dbReference>
<dbReference type="Gene3D" id="3.30.200.20">
    <property type="entry name" value="Phosphorylase Kinase, domain 1"/>
    <property type="match status" value="1"/>
</dbReference>
<dbReference type="PANTHER" id="PTHR40086:SF1">
    <property type="entry name" value="CELL CYCLE REGULATOR CCRZ"/>
    <property type="match status" value="1"/>
</dbReference>
<keyword evidence="3" id="KW-1185">Reference proteome</keyword>
<accession>A0ABS2HIF7</accession>
<sequence length="283" mass="32521">MALTLTPEDLPQALQRGLKEIQPILGGLTNRSWKLVREQQDCIWRPHSPLLVNLGISRALEHHVLTFLAPHRFAPNIVHYSSLGIANQWIEGQPLLVSPSHSQMVKVMAQYHRLPLCADQALPLFSYRDKIQTYWQALLPENRFDQLSQLYHHAQRAEDALFNQAAPCLLHCDLGYYNLIDTGEQLAIIDWEYACIGDPLIDVVLTAMACRYRLDTFVETYCREMGGDIDSSVARAYEIRFYFEIMSALWFVVCYQYNNDQSYLNEAMEMASALCNSDHCFSL</sequence>
<comment type="caution">
    <text evidence="2">The sequence shown here is derived from an EMBL/GenBank/DDBJ whole genome shotgun (WGS) entry which is preliminary data.</text>
</comment>
<evidence type="ECO:0000259" key="1">
    <source>
        <dbReference type="Pfam" id="PF01636"/>
    </source>
</evidence>
<dbReference type="InterPro" id="IPR052077">
    <property type="entry name" value="CcrZ_PhaseVar_Mediator"/>
</dbReference>
<dbReference type="Proteomes" id="UP000809621">
    <property type="component" value="Unassembled WGS sequence"/>
</dbReference>
<feature type="domain" description="Aminoglycoside phosphotransferase" evidence="1">
    <location>
        <begin position="20"/>
        <end position="226"/>
    </location>
</feature>
<evidence type="ECO:0000313" key="2">
    <source>
        <dbReference type="EMBL" id="MBM7036799.1"/>
    </source>
</evidence>
<protein>
    <submittedName>
        <fullName evidence="2">Phosphotransferase</fullName>
    </submittedName>
</protein>
<organism evidence="2 3">
    <name type="scientific">Vibrio ulleungensis</name>
    <dbReference type="NCBI Taxonomy" id="2807619"/>
    <lineage>
        <taxon>Bacteria</taxon>
        <taxon>Pseudomonadati</taxon>
        <taxon>Pseudomonadota</taxon>
        <taxon>Gammaproteobacteria</taxon>
        <taxon>Vibrionales</taxon>
        <taxon>Vibrionaceae</taxon>
        <taxon>Vibrio</taxon>
    </lineage>
</organism>
<gene>
    <name evidence="2" type="ORF">JQC93_10345</name>
</gene>
<reference evidence="2 3" key="1">
    <citation type="submission" date="2021-02" db="EMBL/GenBank/DDBJ databases">
        <authorList>
            <person name="Park J.-S."/>
        </authorList>
    </citation>
    <scope>NUCLEOTIDE SEQUENCE [LARGE SCALE GENOMIC DNA]</scope>
    <source>
        <strain evidence="2 3">188UL20-2</strain>
    </source>
</reference>
<dbReference type="RefSeq" id="WP_205158351.1">
    <property type="nucleotide sequence ID" value="NZ_JAFEUM010000003.1"/>
</dbReference>
<dbReference type="SUPFAM" id="SSF56112">
    <property type="entry name" value="Protein kinase-like (PK-like)"/>
    <property type="match status" value="1"/>
</dbReference>